<protein>
    <submittedName>
        <fullName evidence="1">5'-tyrosyl-DNA phosphodiesterase</fullName>
    </submittedName>
</protein>
<dbReference type="AlphaFoldDB" id="A0A1D2MI86"/>
<proteinExistence type="predicted"/>
<evidence type="ECO:0000313" key="2">
    <source>
        <dbReference type="Proteomes" id="UP000094527"/>
    </source>
</evidence>
<dbReference type="STRING" id="48709.A0A1D2MI86"/>
<dbReference type="InterPro" id="IPR036691">
    <property type="entry name" value="Endo/exonu/phosph_ase_sf"/>
</dbReference>
<evidence type="ECO:0000313" key="1">
    <source>
        <dbReference type="EMBL" id="ODM92689.1"/>
    </source>
</evidence>
<dbReference type="Proteomes" id="UP000094527">
    <property type="component" value="Unassembled WGS sequence"/>
</dbReference>
<keyword evidence="2" id="KW-1185">Reference proteome</keyword>
<organism evidence="1 2">
    <name type="scientific">Orchesella cincta</name>
    <name type="common">Springtail</name>
    <name type="synonym">Podura cincta</name>
    <dbReference type="NCBI Taxonomy" id="48709"/>
    <lineage>
        <taxon>Eukaryota</taxon>
        <taxon>Metazoa</taxon>
        <taxon>Ecdysozoa</taxon>
        <taxon>Arthropoda</taxon>
        <taxon>Hexapoda</taxon>
        <taxon>Collembola</taxon>
        <taxon>Entomobryomorpha</taxon>
        <taxon>Entomobryoidea</taxon>
        <taxon>Orchesellidae</taxon>
        <taxon>Orchesellinae</taxon>
        <taxon>Orchesella</taxon>
    </lineage>
</organism>
<accession>A0A1D2MI86</accession>
<dbReference type="EMBL" id="LJIJ01001175">
    <property type="protein sequence ID" value="ODM92689.1"/>
    <property type="molecule type" value="Genomic_DNA"/>
</dbReference>
<gene>
    <name evidence="1" type="ORF">Ocin01_13992</name>
</gene>
<name>A0A1D2MI86_ORCCI</name>
<reference evidence="1 2" key="1">
    <citation type="journal article" date="2016" name="Genome Biol. Evol.">
        <title>Gene Family Evolution Reflects Adaptation to Soil Environmental Stressors in the Genome of the Collembolan Orchesella cincta.</title>
        <authorList>
            <person name="Faddeeva-Vakhrusheva A."/>
            <person name="Derks M.F."/>
            <person name="Anvar S.Y."/>
            <person name="Agamennone V."/>
            <person name="Suring W."/>
            <person name="Smit S."/>
            <person name="van Straalen N.M."/>
            <person name="Roelofs D."/>
        </authorList>
    </citation>
    <scope>NUCLEOTIDE SEQUENCE [LARGE SCALE GENOMIC DNA]</scope>
    <source>
        <tissue evidence="1">Mixed pool</tissue>
    </source>
</reference>
<dbReference type="OrthoDB" id="9975959at2759"/>
<comment type="caution">
    <text evidence="1">The sequence shown here is derived from an EMBL/GenBank/DDBJ whole genome shotgun (WGS) entry which is preliminary data.</text>
</comment>
<sequence length="128" mass="15347">MNLRDWEATGLIPENMPDLWVQNGSWLSTKYTWDLTENTNKQMPSDRQPRCRFDRFYMRNSVPKAFELRYFGLEGEDEVGETEMFPSDHWPLASDFQKFEWQLPLQSQARVRNKFQLACLKLFLLFLS</sequence>
<dbReference type="Gene3D" id="3.60.10.10">
    <property type="entry name" value="Endonuclease/exonuclease/phosphatase"/>
    <property type="match status" value="1"/>
</dbReference>